<dbReference type="Proteomes" id="UP000769766">
    <property type="component" value="Unassembled WGS sequence"/>
</dbReference>
<organism evidence="1 2">
    <name type="scientific">Tectimicrobiota bacterium</name>
    <dbReference type="NCBI Taxonomy" id="2528274"/>
    <lineage>
        <taxon>Bacteria</taxon>
        <taxon>Pseudomonadati</taxon>
        <taxon>Nitrospinota/Tectimicrobiota group</taxon>
        <taxon>Candidatus Tectimicrobiota</taxon>
    </lineage>
</organism>
<evidence type="ECO:0000313" key="1">
    <source>
        <dbReference type="EMBL" id="MBI2877289.1"/>
    </source>
</evidence>
<proteinExistence type="predicted"/>
<evidence type="ECO:0000313" key="2">
    <source>
        <dbReference type="Proteomes" id="UP000769766"/>
    </source>
</evidence>
<dbReference type="EMBL" id="JACPRF010000318">
    <property type="protein sequence ID" value="MBI2877289.1"/>
    <property type="molecule type" value="Genomic_DNA"/>
</dbReference>
<comment type="caution">
    <text evidence="1">The sequence shown here is derived from an EMBL/GenBank/DDBJ whole genome shotgun (WGS) entry which is preliminary data.</text>
</comment>
<accession>A0A932FZA8</accession>
<name>A0A932FZA8_UNCTE</name>
<protein>
    <submittedName>
        <fullName evidence="1">Uncharacterized protein</fullName>
    </submittedName>
</protein>
<sequence length="411" mass="44414">MNPKNGFPLWVQDPSGLTLELCLDSARCFFDPVDPENDYSVQVGFGPEAFWWVSEAQLKGRNFSALVVMAVEAAWLSEEPKPGEQFPFTRLRFRLEVPKLGRYTVIHPFGETVFVVDTLDDKGKPERVFESSDIQFSAAQQHQGKIGPFLTWDTGRPSGFIGDPSIPHRVTGSPCGTNFFKVTAVDFSGKPIDLTGIGQNWMQTNLFTVMGKIATRAGVGVTRASYTRGAWDPGIEVFAFSNPAAVQAISVNVPGQSVTFMNGDAVTGRYFAFEEGDVAPTSITVTNTSDPAELNPLYPESSVTVPLVDAVVLKKAYYYRDTGILEIVAASTDEVSACNPEAAKLTAYTDDGRKLGDLATPVTEGVMLALPSLAVPPARVTVKSCFGGEATADVDIGRCERAGNSQNCRPE</sequence>
<dbReference type="AlphaFoldDB" id="A0A932FZA8"/>
<gene>
    <name evidence="1" type="ORF">HYY20_10440</name>
</gene>
<reference evidence="1" key="1">
    <citation type="submission" date="2020-07" db="EMBL/GenBank/DDBJ databases">
        <title>Huge and variable diversity of episymbiotic CPR bacteria and DPANN archaea in groundwater ecosystems.</title>
        <authorList>
            <person name="He C.Y."/>
            <person name="Keren R."/>
            <person name="Whittaker M."/>
            <person name="Farag I.F."/>
            <person name="Doudna J."/>
            <person name="Cate J.H.D."/>
            <person name="Banfield J.F."/>
        </authorList>
    </citation>
    <scope>NUCLEOTIDE SEQUENCE</scope>
    <source>
        <strain evidence="1">NC_groundwater_672_Ag_B-0.1um_62_36</strain>
    </source>
</reference>